<dbReference type="InterPro" id="IPR052042">
    <property type="entry name" value="Tail_sheath_structural"/>
</dbReference>
<evidence type="ECO:0000313" key="2">
    <source>
        <dbReference type="Proteomes" id="UP000321378"/>
    </source>
</evidence>
<evidence type="ECO:0000313" key="1">
    <source>
        <dbReference type="EMBL" id="BBM52515.1"/>
    </source>
</evidence>
<dbReference type="PANTHER" id="PTHR35861">
    <property type="match status" value="1"/>
</dbReference>
<gene>
    <name evidence="1" type="ORF">JMUB3935_1494</name>
</gene>
<name>A0A510KRY7_9FUSO</name>
<sequence length="482" mass="53942">MAYKHGTYQTEAASDINLPVTLDYGHFIVGMAPIHKVKKGKRKTNEVVRIGTLREAVEYFGDTYDLDFSISQAVKVFFELYAVAPLFVVNILDLDKHKSDNKKTAQGLEIKNGKVLVKNHKIITDTLVVKDNSTSSEISDARYLWTDEGLEIYATAPNNNKIDIEYYEVDLTKVKKEEAIGGYNINTMQRTGLDLVDEVYLKFSELPAFIDVPDFSNDSAVAAVMVTKAKNINSGMFEAVALINAPADKRYDEIVSWKDGKNILSEDQIILYGYPKLSGNIYFHSIHYGALSLKVDSENDNIPSQAPSNHAYKIDALAYKNSSGNFEEIMLDKEQQANFLNKNGAVTAINFKGWRCWGTETAKNPLATDPKDKFGYTRRMFKYIGNELVISYFNSIDKRFSLKLAETITKSMNIRLNGLVAANHFLAAEAVLSEEDNNLTNVENGDVTWIIKLGIAPGLKSMTFKKKYDVDALQAFANKLGS</sequence>
<dbReference type="PANTHER" id="PTHR35861:SF2">
    <property type="entry name" value="FELS-2 PROPHAGE PROTEIN"/>
    <property type="match status" value="1"/>
</dbReference>
<protein>
    <recommendedName>
        <fullName evidence="3">Phage tail sheath protein</fullName>
    </recommendedName>
</protein>
<dbReference type="AlphaFoldDB" id="A0A510KRY7"/>
<dbReference type="EMBL" id="AP019840">
    <property type="protein sequence ID" value="BBM52515.1"/>
    <property type="molecule type" value="Genomic_DNA"/>
</dbReference>
<dbReference type="RefSeq" id="WP_146996878.1">
    <property type="nucleotide sequence ID" value="NZ_AP019840.1"/>
</dbReference>
<accession>A0A510KRY7</accession>
<reference evidence="1 2" key="1">
    <citation type="submission" date="2019-07" db="EMBL/GenBank/DDBJ databases">
        <title>Complete Genome Sequence of Leptotrichia trevisanii Strain JMUB3935.</title>
        <authorList>
            <person name="Watanabe S."/>
            <person name="Cui L."/>
        </authorList>
    </citation>
    <scope>NUCLEOTIDE SEQUENCE [LARGE SCALE GENOMIC DNA]</scope>
    <source>
        <strain evidence="1 2">JMUB3935</strain>
    </source>
</reference>
<proteinExistence type="predicted"/>
<dbReference type="Proteomes" id="UP000321378">
    <property type="component" value="Chromosome"/>
</dbReference>
<evidence type="ECO:0008006" key="3">
    <source>
        <dbReference type="Google" id="ProtNLM"/>
    </source>
</evidence>
<organism evidence="1 2">
    <name type="scientific">Leptotrichia trevisanii</name>
    <dbReference type="NCBI Taxonomy" id="109328"/>
    <lineage>
        <taxon>Bacteria</taxon>
        <taxon>Fusobacteriati</taxon>
        <taxon>Fusobacteriota</taxon>
        <taxon>Fusobacteriia</taxon>
        <taxon>Fusobacteriales</taxon>
        <taxon>Leptotrichiaceae</taxon>
        <taxon>Leptotrichia</taxon>
    </lineage>
</organism>